<sequence length="63" mass="6993">MDIENDPHSQRFCFDCACSLMRLTLILPQLCLGPRDINANMIAPTATLRTARPKGTCRRSGNS</sequence>
<gene>
    <name evidence="1" type="ORF">Scep_027412</name>
</gene>
<evidence type="ECO:0000313" key="2">
    <source>
        <dbReference type="Proteomes" id="UP001419268"/>
    </source>
</evidence>
<comment type="caution">
    <text evidence="1">The sequence shown here is derived from an EMBL/GenBank/DDBJ whole genome shotgun (WGS) entry which is preliminary data.</text>
</comment>
<dbReference type="AlphaFoldDB" id="A0AAP0E7W4"/>
<keyword evidence="2" id="KW-1185">Reference proteome</keyword>
<protein>
    <submittedName>
        <fullName evidence="1">Uncharacterized protein</fullName>
    </submittedName>
</protein>
<organism evidence="1 2">
    <name type="scientific">Stephania cephalantha</name>
    <dbReference type="NCBI Taxonomy" id="152367"/>
    <lineage>
        <taxon>Eukaryota</taxon>
        <taxon>Viridiplantae</taxon>
        <taxon>Streptophyta</taxon>
        <taxon>Embryophyta</taxon>
        <taxon>Tracheophyta</taxon>
        <taxon>Spermatophyta</taxon>
        <taxon>Magnoliopsida</taxon>
        <taxon>Ranunculales</taxon>
        <taxon>Menispermaceae</taxon>
        <taxon>Menispermoideae</taxon>
        <taxon>Cissampelideae</taxon>
        <taxon>Stephania</taxon>
    </lineage>
</organism>
<dbReference type="EMBL" id="JBBNAG010000012">
    <property type="protein sequence ID" value="KAK9088330.1"/>
    <property type="molecule type" value="Genomic_DNA"/>
</dbReference>
<name>A0AAP0E7W4_9MAGN</name>
<evidence type="ECO:0000313" key="1">
    <source>
        <dbReference type="EMBL" id="KAK9088330.1"/>
    </source>
</evidence>
<reference evidence="1 2" key="1">
    <citation type="submission" date="2024-01" db="EMBL/GenBank/DDBJ databases">
        <title>Genome assemblies of Stephania.</title>
        <authorList>
            <person name="Yang L."/>
        </authorList>
    </citation>
    <scope>NUCLEOTIDE SEQUENCE [LARGE SCALE GENOMIC DNA]</scope>
    <source>
        <strain evidence="1">JXDWG</strain>
        <tissue evidence="1">Leaf</tissue>
    </source>
</reference>
<accession>A0AAP0E7W4</accession>
<dbReference type="Proteomes" id="UP001419268">
    <property type="component" value="Unassembled WGS sequence"/>
</dbReference>
<proteinExistence type="predicted"/>